<protein>
    <submittedName>
        <fullName evidence="2">Corticosteroid 11-beta-dehydrogenase isozyme 1</fullName>
    </submittedName>
</protein>
<dbReference type="PANTHER" id="PTHR44279:SF2">
    <property type="entry name" value="HYDROXYSTEROID (11-BETA) DEHYDROGENASE 1-LIKE B-RELATED"/>
    <property type="match status" value="1"/>
</dbReference>
<gene>
    <name evidence="2" type="ORF">ElyMa_004077500</name>
</gene>
<dbReference type="AlphaFoldDB" id="A0AAV4G9H5"/>
<dbReference type="Proteomes" id="UP000762676">
    <property type="component" value="Unassembled WGS sequence"/>
</dbReference>
<dbReference type="InterPro" id="IPR051253">
    <property type="entry name" value="11-beta-HSD"/>
</dbReference>
<dbReference type="InterPro" id="IPR002347">
    <property type="entry name" value="SDR_fam"/>
</dbReference>
<evidence type="ECO:0000313" key="2">
    <source>
        <dbReference type="EMBL" id="GFR81690.1"/>
    </source>
</evidence>
<keyword evidence="3" id="KW-1185">Reference proteome</keyword>
<dbReference type="InterPro" id="IPR020904">
    <property type="entry name" value="Sc_DH/Rdtase_CS"/>
</dbReference>
<dbReference type="InterPro" id="IPR036291">
    <property type="entry name" value="NAD(P)-bd_dom_sf"/>
</dbReference>
<dbReference type="Gene3D" id="3.40.50.720">
    <property type="entry name" value="NAD(P)-binding Rossmann-like Domain"/>
    <property type="match status" value="1"/>
</dbReference>
<name>A0AAV4G9H5_9GAST</name>
<dbReference type="SUPFAM" id="SSF51735">
    <property type="entry name" value="NAD(P)-binding Rossmann-fold domains"/>
    <property type="match status" value="1"/>
</dbReference>
<dbReference type="Pfam" id="PF00106">
    <property type="entry name" value="adh_short"/>
    <property type="match status" value="1"/>
</dbReference>
<dbReference type="PROSITE" id="PS00061">
    <property type="entry name" value="ADH_SHORT"/>
    <property type="match status" value="1"/>
</dbReference>
<reference evidence="2 3" key="1">
    <citation type="journal article" date="2021" name="Elife">
        <title>Chloroplast acquisition without the gene transfer in kleptoplastic sea slugs, Plakobranchus ocellatus.</title>
        <authorList>
            <person name="Maeda T."/>
            <person name="Takahashi S."/>
            <person name="Yoshida T."/>
            <person name="Shimamura S."/>
            <person name="Takaki Y."/>
            <person name="Nagai Y."/>
            <person name="Toyoda A."/>
            <person name="Suzuki Y."/>
            <person name="Arimoto A."/>
            <person name="Ishii H."/>
            <person name="Satoh N."/>
            <person name="Nishiyama T."/>
            <person name="Hasebe M."/>
            <person name="Maruyama T."/>
            <person name="Minagawa J."/>
            <person name="Obokata J."/>
            <person name="Shigenobu S."/>
        </authorList>
    </citation>
    <scope>NUCLEOTIDE SEQUENCE [LARGE SCALE GENOMIC DNA]</scope>
</reference>
<proteinExistence type="predicted"/>
<evidence type="ECO:0000256" key="1">
    <source>
        <dbReference type="ARBA" id="ARBA00023002"/>
    </source>
</evidence>
<dbReference type="GO" id="GO:0016491">
    <property type="term" value="F:oxidoreductase activity"/>
    <property type="evidence" value="ECO:0007669"/>
    <property type="project" value="UniProtKB-KW"/>
</dbReference>
<keyword evidence="1" id="KW-0560">Oxidoreductase</keyword>
<comment type="caution">
    <text evidence="2">The sequence shown here is derived from an EMBL/GenBank/DDBJ whole genome shotgun (WGS) entry which is preliminary data.</text>
</comment>
<organism evidence="2 3">
    <name type="scientific">Elysia marginata</name>
    <dbReference type="NCBI Taxonomy" id="1093978"/>
    <lineage>
        <taxon>Eukaryota</taxon>
        <taxon>Metazoa</taxon>
        <taxon>Spiralia</taxon>
        <taxon>Lophotrochozoa</taxon>
        <taxon>Mollusca</taxon>
        <taxon>Gastropoda</taxon>
        <taxon>Heterobranchia</taxon>
        <taxon>Euthyneura</taxon>
        <taxon>Panpulmonata</taxon>
        <taxon>Sacoglossa</taxon>
        <taxon>Placobranchoidea</taxon>
        <taxon>Plakobranchidae</taxon>
        <taxon>Elysia</taxon>
    </lineage>
</organism>
<dbReference type="EMBL" id="BMAT01008284">
    <property type="protein sequence ID" value="GFR81690.1"/>
    <property type="molecule type" value="Genomic_DNA"/>
</dbReference>
<dbReference type="PANTHER" id="PTHR44279">
    <property type="entry name" value="HYDROXYSTEROID (11-BETA) DEHYDROGENASE 1-LIKE B-RELATED"/>
    <property type="match status" value="1"/>
</dbReference>
<dbReference type="PRINTS" id="PR00081">
    <property type="entry name" value="GDHRDH"/>
</dbReference>
<evidence type="ECO:0000313" key="3">
    <source>
        <dbReference type="Proteomes" id="UP000762676"/>
    </source>
</evidence>
<accession>A0AAV4G9H5</accession>
<sequence length="188" mass="20878">MGGLDILVLNHMLPHPIQPFKGDQQDLDLLSNLMDVNFRSYVHLASHALPFLSRSKGRIVVVNSLIGKVNHPFLASYAATKHALDGFFSSLRSQFQYTGQDIGVTSCFLGYIGTESAINGIRASGQSRLENWVKPARPEDAASAIVLAAATGQDEIYFPWLDVRPTLVMYSVWPGLIDWVMRFISLRD</sequence>